<dbReference type="InterPro" id="IPR018114">
    <property type="entry name" value="TRYPSIN_HIS"/>
</dbReference>
<evidence type="ECO:0000313" key="11">
    <source>
        <dbReference type="EMBL" id="KAF4097409.1"/>
    </source>
</evidence>
<dbReference type="PROSITE" id="PS50240">
    <property type="entry name" value="TRYPSIN_DOM"/>
    <property type="match status" value="1"/>
</dbReference>
<feature type="chain" id="PRO_5029570602" description="Peptidase S1 domain-containing protein" evidence="9">
    <location>
        <begin position="17"/>
        <end position="201"/>
    </location>
</feature>
<dbReference type="Pfam" id="PF00089">
    <property type="entry name" value="Trypsin"/>
    <property type="match status" value="1"/>
</dbReference>
<feature type="region of interest" description="Disordered" evidence="8">
    <location>
        <begin position="111"/>
        <end position="145"/>
    </location>
</feature>
<keyword evidence="3" id="KW-0645">Protease</keyword>
<dbReference type="GO" id="GO:0004252">
    <property type="term" value="F:serine-type endopeptidase activity"/>
    <property type="evidence" value="ECO:0007669"/>
    <property type="project" value="InterPro"/>
</dbReference>
<evidence type="ECO:0000256" key="7">
    <source>
        <dbReference type="ARBA" id="ARBA00023157"/>
    </source>
</evidence>
<dbReference type="Gene3D" id="2.40.10.10">
    <property type="entry name" value="Trypsin-like serine proteases"/>
    <property type="match status" value="2"/>
</dbReference>
<keyword evidence="9" id="KW-0732">Signal</keyword>
<protein>
    <recommendedName>
        <fullName evidence="10">Peptidase S1 domain-containing protein</fullName>
    </recommendedName>
</protein>
<dbReference type="Proteomes" id="UP000579812">
    <property type="component" value="Unassembled WGS sequence"/>
</dbReference>
<dbReference type="PROSITE" id="PS00134">
    <property type="entry name" value="TRYPSIN_HIS"/>
    <property type="match status" value="1"/>
</dbReference>
<evidence type="ECO:0000256" key="3">
    <source>
        <dbReference type="ARBA" id="ARBA00022670"/>
    </source>
</evidence>
<proteinExistence type="predicted"/>
<dbReference type="InterPro" id="IPR050850">
    <property type="entry name" value="Peptidase_S1_Elastase_sf"/>
</dbReference>
<comment type="caution">
    <text evidence="11">The sequence shown here is derived from an EMBL/GenBank/DDBJ whole genome shotgun (WGS) entry which is preliminary data.</text>
</comment>
<gene>
    <name evidence="11" type="ORF">G5714_021417</name>
</gene>
<dbReference type="EMBL" id="JAAMOB010000022">
    <property type="protein sequence ID" value="KAF4097409.1"/>
    <property type="molecule type" value="Genomic_DNA"/>
</dbReference>
<keyword evidence="5" id="KW-0720">Serine protease</keyword>
<keyword evidence="2" id="KW-0964">Secreted</keyword>
<evidence type="ECO:0000256" key="9">
    <source>
        <dbReference type="SAM" id="SignalP"/>
    </source>
</evidence>
<feature type="signal peptide" evidence="9">
    <location>
        <begin position="1"/>
        <end position="16"/>
    </location>
</feature>
<name>A0A7J6BQX1_9TELE</name>
<dbReference type="InterPro" id="IPR001254">
    <property type="entry name" value="Trypsin_dom"/>
</dbReference>
<accession>A0A7J6BQX1</accession>
<evidence type="ECO:0000256" key="5">
    <source>
        <dbReference type="ARBA" id="ARBA00022825"/>
    </source>
</evidence>
<keyword evidence="12" id="KW-1185">Reference proteome</keyword>
<evidence type="ECO:0000256" key="2">
    <source>
        <dbReference type="ARBA" id="ARBA00022525"/>
    </source>
</evidence>
<dbReference type="AlphaFoldDB" id="A0A7J6BQX1"/>
<evidence type="ECO:0000256" key="1">
    <source>
        <dbReference type="ARBA" id="ARBA00004613"/>
    </source>
</evidence>
<evidence type="ECO:0000313" key="12">
    <source>
        <dbReference type="Proteomes" id="UP000579812"/>
    </source>
</evidence>
<dbReference type="FunFam" id="2.40.10.10:FF:000122">
    <property type="entry name" value="Chymotrypsin-like elastase family member 1"/>
    <property type="match status" value="1"/>
</dbReference>
<dbReference type="InterPro" id="IPR009003">
    <property type="entry name" value="Peptidase_S1_PA"/>
</dbReference>
<organism evidence="11 12">
    <name type="scientific">Onychostoma macrolepis</name>
    <dbReference type="NCBI Taxonomy" id="369639"/>
    <lineage>
        <taxon>Eukaryota</taxon>
        <taxon>Metazoa</taxon>
        <taxon>Chordata</taxon>
        <taxon>Craniata</taxon>
        <taxon>Vertebrata</taxon>
        <taxon>Euteleostomi</taxon>
        <taxon>Actinopterygii</taxon>
        <taxon>Neopterygii</taxon>
        <taxon>Teleostei</taxon>
        <taxon>Ostariophysi</taxon>
        <taxon>Cypriniformes</taxon>
        <taxon>Cyprinidae</taxon>
        <taxon>Acrossocheilinae</taxon>
        <taxon>Onychostoma</taxon>
    </lineage>
</organism>
<sequence>MLRILLLSVLVTLALAEPRYLEEVPEERVVGGEVARPNSWPWQISLQYLSGGSYYHTCGGTLIRNNWVMTAAHCVDTSRTWRVVLGDHDIYNHEGREQYMSVSAVHIHPNWNSNNMSANNKKKQKNSVASDMSTRKKLRGKKSPKECNHGILEGEPYYPVKRVIRCKKQKGIQMKLVEWEPCSLCEKTWPPQWVTEENTTN</sequence>
<evidence type="ECO:0000259" key="10">
    <source>
        <dbReference type="PROSITE" id="PS50240"/>
    </source>
</evidence>
<evidence type="ECO:0000256" key="6">
    <source>
        <dbReference type="ARBA" id="ARBA00022837"/>
    </source>
</evidence>
<keyword evidence="4" id="KW-0378">Hydrolase</keyword>
<feature type="domain" description="Peptidase S1" evidence="10">
    <location>
        <begin position="29"/>
        <end position="133"/>
    </location>
</feature>
<comment type="subcellular location">
    <subcellularLocation>
        <location evidence="1">Secreted</location>
    </subcellularLocation>
</comment>
<dbReference type="InterPro" id="IPR043504">
    <property type="entry name" value="Peptidase_S1_PA_chymotrypsin"/>
</dbReference>
<reference evidence="11 12" key="1">
    <citation type="submission" date="2020-04" db="EMBL/GenBank/DDBJ databases">
        <title>Chromosome-level genome assembly of a cyprinid fish Onychostoma macrolepis by integration of Nanopore Sequencing, Bionano and Hi-C technology.</title>
        <authorList>
            <person name="Wang D."/>
        </authorList>
    </citation>
    <scope>NUCLEOTIDE SEQUENCE [LARGE SCALE GENOMIC DNA]</scope>
    <source>
        <strain evidence="11">SWU-2019</strain>
        <tissue evidence="11">Muscle</tissue>
    </source>
</reference>
<keyword evidence="6" id="KW-0106">Calcium</keyword>
<dbReference type="GO" id="GO:0006508">
    <property type="term" value="P:proteolysis"/>
    <property type="evidence" value="ECO:0007669"/>
    <property type="project" value="UniProtKB-KW"/>
</dbReference>
<dbReference type="SMART" id="SM00020">
    <property type="entry name" value="Tryp_SPc"/>
    <property type="match status" value="1"/>
</dbReference>
<keyword evidence="7" id="KW-1015">Disulfide bond</keyword>
<dbReference type="PANTHER" id="PTHR24257:SF0">
    <property type="entry name" value="CHYMOTRYPSIN-LIKE ELASTASE FAMILY MEMBER 1"/>
    <property type="match status" value="1"/>
</dbReference>
<dbReference type="GO" id="GO:0005615">
    <property type="term" value="C:extracellular space"/>
    <property type="evidence" value="ECO:0007669"/>
    <property type="project" value="TreeGrafter"/>
</dbReference>
<dbReference type="SUPFAM" id="SSF50494">
    <property type="entry name" value="Trypsin-like serine proteases"/>
    <property type="match status" value="1"/>
</dbReference>
<evidence type="ECO:0000256" key="8">
    <source>
        <dbReference type="SAM" id="MobiDB-lite"/>
    </source>
</evidence>
<dbReference type="PANTHER" id="PTHR24257">
    <property type="entry name" value="CHYMOTRYPSIN-LIKE ELASTASE FAMILY MEMBER"/>
    <property type="match status" value="1"/>
</dbReference>
<evidence type="ECO:0000256" key="4">
    <source>
        <dbReference type="ARBA" id="ARBA00022801"/>
    </source>
</evidence>